<protein>
    <submittedName>
        <fullName evidence="1">Uncharacterized protein</fullName>
    </submittedName>
</protein>
<keyword evidence="2" id="KW-1185">Reference proteome</keyword>
<reference evidence="1" key="1">
    <citation type="submission" date="2021-02" db="EMBL/GenBank/DDBJ databases">
        <authorList>
            <consortium name="DOE Joint Genome Institute"/>
            <person name="Ahrendt S."/>
            <person name="Looney B.P."/>
            <person name="Miyauchi S."/>
            <person name="Morin E."/>
            <person name="Drula E."/>
            <person name="Courty P.E."/>
            <person name="Chicoki N."/>
            <person name="Fauchery L."/>
            <person name="Kohler A."/>
            <person name="Kuo A."/>
            <person name="Labutti K."/>
            <person name="Pangilinan J."/>
            <person name="Lipzen A."/>
            <person name="Riley R."/>
            <person name="Andreopoulos W."/>
            <person name="He G."/>
            <person name="Johnson J."/>
            <person name="Barry K.W."/>
            <person name="Grigoriev I.V."/>
            <person name="Nagy L."/>
            <person name="Hibbett D."/>
            <person name="Henrissat B."/>
            <person name="Matheny P.B."/>
            <person name="Labbe J."/>
            <person name="Martin F."/>
        </authorList>
    </citation>
    <scope>NUCLEOTIDE SEQUENCE</scope>
    <source>
        <strain evidence="1">EC-137</strain>
    </source>
</reference>
<evidence type="ECO:0000313" key="1">
    <source>
        <dbReference type="EMBL" id="KAI0035849.1"/>
    </source>
</evidence>
<proteinExistence type="predicted"/>
<dbReference type="EMBL" id="MU273478">
    <property type="protein sequence ID" value="KAI0035849.1"/>
    <property type="molecule type" value="Genomic_DNA"/>
</dbReference>
<sequence>MPPSGPAQDLRMMQLLPVYEHAKLGENNFDLRTDIRHKAVRIFDHLQIQLTSVDFVRFCWEEKTKDGRGKTVTSRATIWIGVLPDSTTGGAAFNSSNDILQLLEKHDIYDVDVAYRGSTAQPLTGPVLYAPVDDLHPLKDMINWKMSVISGYTCAAAPKKNVVLTGNKVLDDFLASVKAHTAGNQQAARNLATTQADVDKRRETIGELKKLFAPMKKDWAEVNNRVISHLDKKKFLNFKGNIIDLGLEIEPGKFMSLMYPRDDAQSSFDYPENRLYEPVSILSAAPIKEPDNQDLEGDPVGFVIKRGHTTLTSIGRLTGFDSHERRCPCAMRRILTSCFNLPCTFEKIVTANLWPDLLVRW</sequence>
<evidence type="ECO:0000313" key="2">
    <source>
        <dbReference type="Proteomes" id="UP000814128"/>
    </source>
</evidence>
<reference evidence="1" key="2">
    <citation type="journal article" date="2022" name="New Phytol.">
        <title>Evolutionary transition to the ectomycorrhizal habit in the genomes of a hyperdiverse lineage of mushroom-forming fungi.</title>
        <authorList>
            <person name="Looney B."/>
            <person name="Miyauchi S."/>
            <person name="Morin E."/>
            <person name="Drula E."/>
            <person name="Courty P.E."/>
            <person name="Kohler A."/>
            <person name="Kuo A."/>
            <person name="LaButti K."/>
            <person name="Pangilinan J."/>
            <person name="Lipzen A."/>
            <person name="Riley R."/>
            <person name="Andreopoulos W."/>
            <person name="He G."/>
            <person name="Johnson J."/>
            <person name="Nolan M."/>
            <person name="Tritt A."/>
            <person name="Barry K.W."/>
            <person name="Grigoriev I.V."/>
            <person name="Nagy L.G."/>
            <person name="Hibbett D."/>
            <person name="Henrissat B."/>
            <person name="Matheny P.B."/>
            <person name="Labbe J."/>
            <person name="Martin F.M."/>
        </authorList>
    </citation>
    <scope>NUCLEOTIDE SEQUENCE</scope>
    <source>
        <strain evidence="1">EC-137</strain>
    </source>
</reference>
<name>A0ACB8QVJ7_9AGAM</name>
<comment type="caution">
    <text evidence="1">The sequence shown here is derived from an EMBL/GenBank/DDBJ whole genome shotgun (WGS) entry which is preliminary data.</text>
</comment>
<accession>A0ACB8QVJ7</accession>
<gene>
    <name evidence="1" type="ORF">K488DRAFT_68056</name>
</gene>
<organism evidence="1 2">
    <name type="scientific">Vararia minispora EC-137</name>
    <dbReference type="NCBI Taxonomy" id="1314806"/>
    <lineage>
        <taxon>Eukaryota</taxon>
        <taxon>Fungi</taxon>
        <taxon>Dikarya</taxon>
        <taxon>Basidiomycota</taxon>
        <taxon>Agaricomycotina</taxon>
        <taxon>Agaricomycetes</taxon>
        <taxon>Russulales</taxon>
        <taxon>Lachnocladiaceae</taxon>
        <taxon>Vararia</taxon>
    </lineage>
</organism>
<dbReference type="Proteomes" id="UP000814128">
    <property type="component" value="Unassembled WGS sequence"/>
</dbReference>